<dbReference type="PANTHER" id="PTHR13167">
    <property type="entry name" value="PIEZO-TYPE MECHANOSENSITIVE ION CHANNEL COMPONENT"/>
    <property type="match status" value="1"/>
</dbReference>
<dbReference type="AlphaFoldDB" id="A0A8J4DBF2"/>
<dbReference type="GO" id="GO:0008381">
    <property type="term" value="F:mechanosensitive monoatomic ion channel activity"/>
    <property type="evidence" value="ECO:0007669"/>
    <property type="project" value="InterPro"/>
</dbReference>
<dbReference type="EMBL" id="BNCQ01000002">
    <property type="protein sequence ID" value="GIL95803.1"/>
    <property type="molecule type" value="Genomic_DNA"/>
</dbReference>
<dbReference type="GO" id="GO:0050982">
    <property type="term" value="P:detection of mechanical stimulus"/>
    <property type="evidence" value="ECO:0007669"/>
    <property type="project" value="TreeGrafter"/>
</dbReference>
<evidence type="ECO:0000313" key="4">
    <source>
        <dbReference type="Proteomes" id="UP000722791"/>
    </source>
</evidence>
<keyword evidence="2" id="KW-0472">Membrane</keyword>
<feature type="region of interest" description="Disordered" evidence="1">
    <location>
        <begin position="290"/>
        <end position="350"/>
    </location>
</feature>
<keyword evidence="2" id="KW-1133">Transmembrane helix</keyword>
<feature type="transmembrane region" description="Helical" evidence="2">
    <location>
        <begin position="451"/>
        <end position="475"/>
    </location>
</feature>
<feature type="compositionally biased region" description="Pro residues" evidence="1">
    <location>
        <begin position="89"/>
        <end position="102"/>
    </location>
</feature>
<feature type="region of interest" description="Disordered" evidence="1">
    <location>
        <begin position="85"/>
        <end position="125"/>
    </location>
</feature>
<dbReference type="GO" id="GO:0071260">
    <property type="term" value="P:cellular response to mechanical stimulus"/>
    <property type="evidence" value="ECO:0007669"/>
    <property type="project" value="TreeGrafter"/>
</dbReference>
<feature type="non-terminal residue" evidence="3">
    <location>
        <position position="1"/>
    </location>
</feature>
<dbReference type="PANTHER" id="PTHR13167:SF25">
    <property type="entry name" value="PIEZO-TYPE MECHANOSENSITIVE ION CHANNEL COMPONENT"/>
    <property type="match status" value="1"/>
</dbReference>
<dbReference type="Proteomes" id="UP000722791">
    <property type="component" value="Unassembled WGS sequence"/>
</dbReference>
<comment type="caution">
    <text evidence="3">The sequence shown here is derived from an EMBL/GenBank/DDBJ whole genome shotgun (WGS) entry which is preliminary data.</text>
</comment>
<evidence type="ECO:0000256" key="2">
    <source>
        <dbReference type="SAM" id="Phobius"/>
    </source>
</evidence>
<keyword evidence="2" id="KW-0812">Transmembrane</keyword>
<proteinExistence type="predicted"/>
<evidence type="ECO:0000256" key="1">
    <source>
        <dbReference type="SAM" id="MobiDB-lite"/>
    </source>
</evidence>
<dbReference type="GO" id="GO:0005261">
    <property type="term" value="F:monoatomic cation channel activity"/>
    <property type="evidence" value="ECO:0007669"/>
    <property type="project" value="TreeGrafter"/>
</dbReference>
<protein>
    <recommendedName>
        <fullName evidence="5">Piezo non-specific cation channel R-Ras-binding domain-containing protein</fullName>
    </recommendedName>
</protein>
<organism evidence="3 4">
    <name type="scientific">Volvox reticuliferus</name>
    <dbReference type="NCBI Taxonomy" id="1737510"/>
    <lineage>
        <taxon>Eukaryota</taxon>
        <taxon>Viridiplantae</taxon>
        <taxon>Chlorophyta</taxon>
        <taxon>core chlorophytes</taxon>
        <taxon>Chlorophyceae</taxon>
        <taxon>CS clade</taxon>
        <taxon>Chlamydomonadales</taxon>
        <taxon>Volvocaceae</taxon>
        <taxon>Volvox</taxon>
    </lineage>
</organism>
<sequence>VRQPASPGVAQPRRVRVGDAGITVSFFALAQLVLAASLLTLYSVQLAPVARWVRDMSASPSGDEGYIPWSPAAVLDWLGLPLCGSSREAPPPPPPPPPPSPLPTVALPPSSWRPPAPLPQWSTPAGEVGGGDVVRMQLWRQLMGQVTAAVIFAAESGRDDGADEGCAPTWDLRLRLGLGLLALATLALRSKARSWRAKLPPELVAAAAPGQPCCLFWPPPSSRPNAAVAAWLGHRAPLQRAVRRALAPVASVTSQVLSRLGRGAYDVLKAMDVPADQLVIRGGAAAAVGDNVGSETEEASQHTRSPTPLTPQPPAVAAAMGGTAAGGDRGRQQEGVSELQPGAAASTAVDDGGAAAPAAAAAGDVAEVASLSPFQSYGMKRGIGFSSRIPVDGGMRGGGASVRRGHGRSGRVDGIATRLLVYLQLFARFLMETWEHMWEEWGGEVSLLSLLLAAFTSCSVLSLLLLAALGAGMATSPPLYAALRRHAVLPILGAILLYQYGAWVGLPRLVLPALGRPLPYPAPSDVEHLPPVLAAWLGLQSVGPLVPWALFGALAACLMQVNTDLGRLQEQHMHPQQRMETVAFGGGGGGGAGLRSSSRRSRAWIMGERGGSWRLPWRRTSWLSQTPAPQEEDETSGSNDLEAPLLPPTATSTVEAVAMPSLSAGGGSGITATEGDGSGGGGWRRMASAVHAARQRPEPVQIPPPEQGLGTVQRVVKGGRSYGRGAGDVRLFSPMASWAQPHWGVLDWCRYYLVRHAADVLLVALVGLVALQRDLLRAGYLAHCLLLFRRRQELSAPGGAGGALFGRLVGFNFLVLLLEGVFQAPWELLLGASWARPCSLAVPNPDGSGDGATPACTFPRLVGLCQLQPGRLNAAARNGMWSPWSALADSPVVADVVVWLLLRLYVRVLHSRLFARVAAVAAAAQEQHVAALRQEAEHAREAAARGSLAASHARAVRKRRIAMLKALLLSPSDTVP</sequence>
<dbReference type="GO" id="GO:0016020">
    <property type="term" value="C:membrane"/>
    <property type="evidence" value="ECO:0007669"/>
    <property type="project" value="InterPro"/>
</dbReference>
<feature type="region of interest" description="Disordered" evidence="1">
    <location>
        <begin position="624"/>
        <end position="643"/>
    </location>
</feature>
<feature type="non-terminal residue" evidence="3">
    <location>
        <position position="976"/>
    </location>
</feature>
<gene>
    <name evidence="3" type="ORF">Vretimale_1744</name>
</gene>
<reference evidence="3" key="1">
    <citation type="journal article" date="2021" name="Proc. Natl. Acad. Sci. U.S.A.">
        <title>Three genomes in the algal genus Volvox reveal the fate of a haploid sex-determining region after a transition to homothallism.</title>
        <authorList>
            <person name="Yamamoto K."/>
            <person name="Hamaji T."/>
            <person name="Kawai-Toyooka H."/>
            <person name="Matsuzaki R."/>
            <person name="Takahashi F."/>
            <person name="Nishimura Y."/>
            <person name="Kawachi M."/>
            <person name="Noguchi H."/>
            <person name="Minakuchi Y."/>
            <person name="Umen J.G."/>
            <person name="Toyoda A."/>
            <person name="Nozaki H."/>
        </authorList>
    </citation>
    <scope>NUCLEOTIDE SEQUENCE</scope>
    <source>
        <strain evidence="3">NIES-3785</strain>
    </source>
</reference>
<feature type="transmembrane region" description="Helical" evidence="2">
    <location>
        <begin position="20"/>
        <end position="44"/>
    </location>
</feature>
<feature type="region of interest" description="Disordered" evidence="1">
    <location>
        <begin position="661"/>
        <end position="709"/>
    </location>
</feature>
<accession>A0A8J4DBF2</accession>
<dbReference type="GO" id="GO:0042391">
    <property type="term" value="P:regulation of membrane potential"/>
    <property type="evidence" value="ECO:0007669"/>
    <property type="project" value="TreeGrafter"/>
</dbReference>
<name>A0A8J4DBF2_9CHLO</name>
<evidence type="ECO:0000313" key="3">
    <source>
        <dbReference type="EMBL" id="GIL95803.1"/>
    </source>
</evidence>
<feature type="transmembrane region" description="Helical" evidence="2">
    <location>
        <begin position="487"/>
        <end position="506"/>
    </location>
</feature>
<dbReference type="InterPro" id="IPR027272">
    <property type="entry name" value="Piezo"/>
</dbReference>
<evidence type="ECO:0008006" key="5">
    <source>
        <dbReference type="Google" id="ProtNLM"/>
    </source>
</evidence>